<dbReference type="Proteomes" id="UP000037558">
    <property type="component" value="Unassembled WGS sequence"/>
</dbReference>
<dbReference type="EMBL" id="LILC01000023">
    <property type="protein sequence ID" value="KOO42825.1"/>
    <property type="molecule type" value="Genomic_DNA"/>
</dbReference>
<dbReference type="STRING" id="284581.AMD01_16925"/>
<feature type="chain" id="PRO_5005602942" description="DUF3592 domain-containing protein" evidence="2">
    <location>
        <begin position="23"/>
        <end position="149"/>
    </location>
</feature>
<keyword evidence="4" id="KW-1185">Reference proteome</keyword>
<evidence type="ECO:0000256" key="1">
    <source>
        <dbReference type="SAM" id="Phobius"/>
    </source>
</evidence>
<feature type="transmembrane region" description="Helical" evidence="1">
    <location>
        <begin position="123"/>
        <end position="142"/>
    </location>
</feature>
<sequence>MRKKVTILSLLLIFTVFSSVHALSWAINFVVWKGKVYEVKQAEPIKNNRIGHVIGEVKTKPDDMTGEYYGNASNFYPIGTKYYEIKGVSTSHVIAIKHDNQWAKAIYVYKAPFHIMNLLTNPMFIVSIPLLALILIGFIFRVKKLRIHT</sequence>
<accession>A0A0M0KVH3</accession>
<dbReference type="RefSeq" id="WP_053402625.1">
    <property type="nucleotide sequence ID" value="NZ_LILC01000023.1"/>
</dbReference>
<keyword evidence="1" id="KW-0812">Transmembrane</keyword>
<reference evidence="4" key="1">
    <citation type="submission" date="2015-08" db="EMBL/GenBank/DDBJ databases">
        <title>Fjat-14210 dsm16467.</title>
        <authorList>
            <person name="Liu B."/>
            <person name="Wang J."/>
            <person name="Zhu Y."/>
            <person name="Liu G."/>
            <person name="Chen Q."/>
            <person name="Chen Z."/>
            <person name="Lan J."/>
            <person name="Che J."/>
            <person name="Ge C."/>
            <person name="Shi H."/>
            <person name="Pan Z."/>
            <person name="Liu X."/>
        </authorList>
    </citation>
    <scope>NUCLEOTIDE SEQUENCE [LARGE SCALE GENOMIC DNA]</scope>
    <source>
        <strain evidence="4">DSM 16467</strain>
    </source>
</reference>
<keyword evidence="2" id="KW-0732">Signal</keyword>
<keyword evidence="1" id="KW-0472">Membrane</keyword>
<dbReference type="AlphaFoldDB" id="A0A0M0KVH3"/>
<gene>
    <name evidence="3" type="ORF">AMD01_16925</name>
</gene>
<keyword evidence="1" id="KW-1133">Transmembrane helix</keyword>
<organism evidence="3 4">
    <name type="scientific">Priestia koreensis</name>
    <dbReference type="NCBI Taxonomy" id="284581"/>
    <lineage>
        <taxon>Bacteria</taxon>
        <taxon>Bacillati</taxon>
        <taxon>Bacillota</taxon>
        <taxon>Bacilli</taxon>
        <taxon>Bacillales</taxon>
        <taxon>Bacillaceae</taxon>
        <taxon>Priestia</taxon>
    </lineage>
</organism>
<evidence type="ECO:0000256" key="2">
    <source>
        <dbReference type="SAM" id="SignalP"/>
    </source>
</evidence>
<dbReference type="PATRIC" id="fig|284581.3.peg.2889"/>
<dbReference type="OrthoDB" id="2357153at2"/>
<evidence type="ECO:0008006" key="5">
    <source>
        <dbReference type="Google" id="ProtNLM"/>
    </source>
</evidence>
<evidence type="ECO:0000313" key="4">
    <source>
        <dbReference type="Proteomes" id="UP000037558"/>
    </source>
</evidence>
<comment type="caution">
    <text evidence="3">The sequence shown here is derived from an EMBL/GenBank/DDBJ whole genome shotgun (WGS) entry which is preliminary data.</text>
</comment>
<feature type="signal peptide" evidence="2">
    <location>
        <begin position="1"/>
        <end position="22"/>
    </location>
</feature>
<protein>
    <recommendedName>
        <fullName evidence="5">DUF3592 domain-containing protein</fullName>
    </recommendedName>
</protein>
<proteinExistence type="predicted"/>
<evidence type="ECO:0000313" key="3">
    <source>
        <dbReference type="EMBL" id="KOO42825.1"/>
    </source>
</evidence>
<name>A0A0M0KVH3_9BACI</name>